<name>A0A481YQU4_9VIRU</name>
<protein>
    <submittedName>
        <fullName evidence="1">Uncharacterized protein</fullName>
    </submittedName>
</protein>
<gene>
    <name evidence="1" type="ORF">LCDPAC02_03040</name>
</gene>
<dbReference type="EMBL" id="MK500303">
    <property type="protein sequence ID" value="QBK85105.1"/>
    <property type="molecule type" value="Genomic_DNA"/>
</dbReference>
<organism evidence="1">
    <name type="scientific">Pithovirus LCDPAC02</name>
    <dbReference type="NCBI Taxonomy" id="2506601"/>
    <lineage>
        <taxon>Viruses</taxon>
        <taxon>Pithoviruses</taxon>
    </lineage>
</organism>
<evidence type="ECO:0000313" key="1">
    <source>
        <dbReference type="EMBL" id="QBK85105.1"/>
    </source>
</evidence>
<accession>A0A481YQU4</accession>
<reference evidence="1" key="1">
    <citation type="journal article" date="2019" name="MBio">
        <title>Virus Genomes from Deep Sea Sediments Expand the Ocean Megavirome and Support Independent Origins of Viral Gigantism.</title>
        <authorList>
            <person name="Backstrom D."/>
            <person name="Yutin N."/>
            <person name="Jorgensen S.L."/>
            <person name="Dharamshi J."/>
            <person name="Homa F."/>
            <person name="Zaremba-Niedwiedzka K."/>
            <person name="Spang A."/>
            <person name="Wolf Y.I."/>
            <person name="Koonin E.V."/>
            <person name="Ettema T.J."/>
        </authorList>
    </citation>
    <scope>NUCLEOTIDE SEQUENCE</scope>
</reference>
<proteinExistence type="predicted"/>
<sequence>MLSLDYFDKINKNYEKEIGVKVELPKKPDKSNYILQFRPHYYGPTIGTDLNKKLPKEYLDMDLNNIVQDIRKKIEKEEIKLSSKLGKILRRITRSPDYKYYHSLNHYKKLHKYCNNKRYCPNLQFVNYYDNEFVYLEDLKKFNDINDIENDIKIEDKIGLVIQHILFKLHLIFYIESDLGSEFDLIIKLDKKICIPYYINGIIINLETEYLLKYRSIYFKGSIGKKWAGGLAKYPKGMIDMFDSFYYDLFEDNNEISDFIERYVENNKTIKNFINNILSSEYVYEIECDKKFKLNLI</sequence>